<feature type="region of interest" description="Disordered" evidence="1">
    <location>
        <begin position="20"/>
        <end position="65"/>
    </location>
</feature>
<dbReference type="Proteomes" id="UP000287651">
    <property type="component" value="Unassembled WGS sequence"/>
</dbReference>
<reference evidence="2 3" key="1">
    <citation type="journal article" date="2014" name="Agronomy (Basel)">
        <title>A Draft Genome Sequence for Ensete ventricosum, the Drought-Tolerant Tree Against Hunger.</title>
        <authorList>
            <person name="Harrison J."/>
            <person name="Moore K.A."/>
            <person name="Paszkiewicz K."/>
            <person name="Jones T."/>
            <person name="Grant M."/>
            <person name="Ambacheew D."/>
            <person name="Muzemil S."/>
            <person name="Studholme D.J."/>
        </authorList>
    </citation>
    <scope>NUCLEOTIDE SEQUENCE [LARGE SCALE GENOMIC DNA]</scope>
</reference>
<dbReference type="EMBL" id="AMZH03009830">
    <property type="protein sequence ID" value="RRT55983.1"/>
    <property type="molecule type" value="Genomic_DNA"/>
</dbReference>
<comment type="caution">
    <text evidence="2">The sequence shown here is derived from an EMBL/GenBank/DDBJ whole genome shotgun (WGS) entry which is preliminary data.</text>
</comment>
<feature type="compositionally biased region" description="Low complexity" evidence="1">
    <location>
        <begin position="43"/>
        <end position="58"/>
    </location>
</feature>
<organism evidence="2 3">
    <name type="scientific">Ensete ventricosum</name>
    <name type="common">Abyssinian banana</name>
    <name type="synonym">Musa ensete</name>
    <dbReference type="NCBI Taxonomy" id="4639"/>
    <lineage>
        <taxon>Eukaryota</taxon>
        <taxon>Viridiplantae</taxon>
        <taxon>Streptophyta</taxon>
        <taxon>Embryophyta</taxon>
        <taxon>Tracheophyta</taxon>
        <taxon>Spermatophyta</taxon>
        <taxon>Magnoliopsida</taxon>
        <taxon>Liliopsida</taxon>
        <taxon>Zingiberales</taxon>
        <taxon>Musaceae</taxon>
        <taxon>Ensete</taxon>
    </lineage>
</organism>
<accession>A0A426YW71</accession>
<protein>
    <submittedName>
        <fullName evidence="2">Uncharacterized protein</fullName>
    </submittedName>
</protein>
<evidence type="ECO:0000313" key="3">
    <source>
        <dbReference type="Proteomes" id="UP000287651"/>
    </source>
</evidence>
<name>A0A426YW71_ENSVE</name>
<feature type="compositionally biased region" description="Polar residues" evidence="1">
    <location>
        <begin position="20"/>
        <end position="33"/>
    </location>
</feature>
<gene>
    <name evidence="2" type="ORF">B296_00041814</name>
</gene>
<evidence type="ECO:0000256" key="1">
    <source>
        <dbReference type="SAM" id="MobiDB-lite"/>
    </source>
</evidence>
<evidence type="ECO:0000313" key="2">
    <source>
        <dbReference type="EMBL" id="RRT55983.1"/>
    </source>
</evidence>
<sequence length="86" mass="9500">MGSVTVTSVTRRRKCHVTLSKTTEGSGFGSTPTAFVARDDPTRTTSTERVTSVSGVSTQTRELRRCTARGERLRKTYVEESYPIGR</sequence>
<proteinExistence type="predicted"/>
<dbReference type="AlphaFoldDB" id="A0A426YW71"/>